<evidence type="ECO:0000256" key="2">
    <source>
        <dbReference type="ARBA" id="ARBA00022692"/>
    </source>
</evidence>
<evidence type="ECO:0008006" key="9">
    <source>
        <dbReference type="Google" id="ProtNLM"/>
    </source>
</evidence>
<feature type="transmembrane region" description="Helical" evidence="6">
    <location>
        <begin position="520"/>
        <end position="542"/>
    </location>
</feature>
<feature type="transmembrane region" description="Helical" evidence="6">
    <location>
        <begin position="554"/>
        <end position="577"/>
    </location>
</feature>
<dbReference type="Gene3D" id="1.20.1250.20">
    <property type="entry name" value="MFS general substrate transporter like domains"/>
    <property type="match status" value="1"/>
</dbReference>
<dbReference type="InterPro" id="IPR011701">
    <property type="entry name" value="MFS"/>
</dbReference>
<dbReference type="PANTHER" id="PTHR23507">
    <property type="entry name" value="ZGC:174356"/>
    <property type="match status" value="1"/>
</dbReference>
<feature type="transmembrane region" description="Helical" evidence="6">
    <location>
        <begin position="198"/>
        <end position="216"/>
    </location>
</feature>
<feature type="region of interest" description="Disordered" evidence="5">
    <location>
        <begin position="63"/>
        <end position="84"/>
    </location>
</feature>
<evidence type="ECO:0000313" key="7">
    <source>
        <dbReference type="EMBL" id="PVH21703.1"/>
    </source>
</evidence>
<protein>
    <recommendedName>
        <fullName evidence="9">Major facilitator superfamily (MFS) profile domain-containing protein</fullName>
    </recommendedName>
</protein>
<gene>
    <name evidence="7" type="ORF">CXQ85_000692</name>
</gene>
<evidence type="ECO:0000256" key="6">
    <source>
        <dbReference type="SAM" id="Phobius"/>
    </source>
</evidence>
<dbReference type="Pfam" id="PF07690">
    <property type="entry name" value="MFS_1"/>
    <property type="match status" value="1"/>
</dbReference>
<evidence type="ECO:0000256" key="4">
    <source>
        <dbReference type="ARBA" id="ARBA00023136"/>
    </source>
</evidence>
<feature type="transmembrane region" description="Helical" evidence="6">
    <location>
        <begin position="105"/>
        <end position="126"/>
    </location>
</feature>
<feature type="transmembrane region" description="Helical" evidence="6">
    <location>
        <begin position="264"/>
        <end position="287"/>
    </location>
</feature>
<feature type="transmembrane region" description="Helical" evidence="6">
    <location>
        <begin position="228"/>
        <end position="252"/>
    </location>
</feature>
<keyword evidence="4 6" id="KW-0472">Membrane</keyword>
<comment type="subcellular location">
    <subcellularLocation>
        <location evidence="1">Membrane</location>
        <topology evidence="1">Multi-pass membrane protein</topology>
    </subcellularLocation>
</comment>
<dbReference type="EMBL" id="PKFO01000005">
    <property type="protein sequence ID" value="PVH21703.1"/>
    <property type="molecule type" value="Genomic_DNA"/>
</dbReference>
<evidence type="ECO:0000256" key="5">
    <source>
        <dbReference type="SAM" id="MobiDB-lite"/>
    </source>
</evidence>
<organism evidence="7 8">
    <name type="scientific">Candidozyma haemuli</name>
    <dbReference type="NCBI Taxonomy" id="45357"/>
    <lineage>
        <taxon>Eukaryota</taxon>
        <taxon>Fungi</taxon>
        <taxon>Dikarya</taxon>
        <taxon>Ascomycota</taxon>
        <taxon>Saccharomycotina</taxon>
        <taxon>Pichiomycetes</taxon>
        <taxon>Metschnikowiaceae</taxon>
        <taxon>Candidozyma</taxon>
    </lineage>
</organism>
<dbReference type="OrthoDB" id="3026777at2759"/>
<accession>A0A2V1AWJ9</accession>
<proteinExistence type="predicted"/>
<feature type="compositionally biased region" description="Polar residues" evidence="5">
    <location>
        <begin position="63"/>
        <end position="77"/>
    </location>
</feature>
<dbReference type="PANTHER" id="PTHR23507:SF1">
    <property type="entry name" value="FI18259P1-RELATED"/>
    <property type="match status" value="1"/>
</dbReference>
<feature type="transmembrane region" description="Helical" evidence="6">
    <location>
        <begin position="589"/>
        <end position="611"/>
    </location>
</feature>
<feature type="transmembrane region" description="Helical" evidence="6">
    <location>
        <begin position="454"/>
        <end position="473"/>
    </location>
</feature>
<keyword evidence="2 6" id="KW-0812">Transmembrane</keyword>
<dbReference type="RefSeq" id="XP_025342643.1">
    <property type="nucleotide sequence ID" value="XM_025484428.1"/>
</dbReference>
<dbReference type="GO" id="GO:0022857">
    <property type="term" value="F:transmembrane transporter activity"/>
    <property type="evidence" value="ECO:0007669"/>
    <property type="project" value="InterPro"/>
</dbReference>
<dbReference type="Proteomes" id="UP000244309">
    <property type="component" value="Unassembled WGS sequence"/>
</dbReference>
<dbReference type="GO" id="GO:0016020">
    <property type="term" value="C:membrane"/>
    <property type="evidence" value="ECO:0007669"/>
    <property type="project" value="UniProtKB-SubCell"/>
</dbReference>
<feature type="compositionally biased region" description="Basic and acidic residues" evidence="5">
    <location>
        <begin position="23"/>
        <end position="41"/>
    </location>
</feature>
<feature type="region of interest" description="Disordered" evidence="5">
    <location>
        <begin position="1"/>
        <end position="49"/>
    </location>
</feature>
<name>A0A2V1AWJ9_9ASCO</name>
<feature type="transmembrane region" description="Helical" evidence="6">
    <location>
        <begin position="324"/>
        <end position="345"/>
    </location>
</feature>
<evidence type="ECO:0000256" key="1">
    <source>
        <dbReference type="ARBA" id="ARBA00004141"/>
    </source>
</evidence>
<reference evidence="7 8" key="1">
    <citation type="submission" date="2017-12" db="EMBL/GenBank/DDBJ databases">
        <title>Genome Sequence of a Multidrug-Resistant Candida haemulonii Isolate from a Patient with Chronic Leg Ulcers in Israel.</title>
        <authorList>
            <person name="Chow N.A."/>
            <person name="Gade L."/>
            <person name="Batra D."/>
            <person name="Rowe L.A."/>
            <person name="Ben-Ami R."/>
            <person name="Loparev V.N."/>
            <person name="Litvintseva A.P."/>
        </authorList>
    </citation>
    <scope>NUCLEOTIDE SEQUENCE [LARGE SCALE GENOMIC DNA]</scope>
    <source>
        <strain evidence="7 8">B11899</strain>
    </source>
</reference>
<feature type="compositionally biased region" description="Basic and acidic residues" evidence="5">
    <location>
        <begin position="1"/>
        <end position="10"/>
    </location>
</feature>
<evidence type="ECO:0000256" key="3">
    <source>
        <dbReference type="ARBA" id="ARBA00022989"/>
    </source>
</evidence>
<feature type="transmembrane region" description="Helical" evidence="6">
    <location>
        <begin position="413"/>
        <end position="434"/>
    </location>
</feature>
<keyword evidence="8" id="KW-1185">Reference proteome</keyword>
<feature type="transmembrane region" description="Helical" evidence="6">
    <location>
        <begin position="493"/>
        <end position="514"/>
    </location>
</feature>
<dbReference type="VEuPathDB" id="FungiDB:CXQ85_000692"/>
<keyword evidence="3 6" id="KW-1133">Transmembrane helix</keyword>
<dbReference type="SUPFAM" id="SSF103473">
    <property type="entry name" value="MFS general substrate transporter"/>
    <property type="match status" value="1"/>
</dbReference>
<comment type="caution">
    <text evidence="7">The sequence shown here is derived from an EMBL/GenBank/DDBJ whole genome shotgun (WGS) entry which is preliminary data.</text>
</comment>
<evidence type="ECO:0000313" key="8">
    <source>
        <dbReference type="Proteomes" id="UP000244309"/>
    </source>
</evidence>
<dbReference type="GeneID" id="37006024"/>
<sequence>MAVGSADKHVTSVSESDTLQPEMVERDGSDGRESGERERTASEFSPLISQAPTISETRALNPAVPQTNHASTDNSKASPDVDVASINSSHSDKDWLSHVSGLPLWASPLVRLCILLFVVGLGVTVSQPSMEVIYYKLACQSLIKNSHAPPADLRCDPVQTQQIVSTYVMWDNIIDSAVALTVCTKVSTLSDIHGRKPFLTLFIVLTTVTYYMRYFFMSSSSGFPMWGLWTATAVGSSSGGMVAFMALFKAYITDITVASERVNAISYCLVSFSVGQIGGPLLSSLLLTHARKKESPIPKIPRVSDPGILASLDPANLVPKSELIPLKASLFAFTLASIFCFVLLLESRSHKSRMKSRSASVVSLQAPRPHLPTVWSRIFHSFTSFIEPLRLLTFPSELRTEENASKFKNIRKCVLLLAVTELLFGVIMVSSMIVEPQYCIYKFKWDSVTISNFSIARSCSVIFSLAVFLPLLYKHIFPRFKSLRPVANTFDSADALVMAGGLLLYAFCHIGKAVSSNGSVFVGLAMAGSLAGVVGPVAAAAPVKFFPGSKIGEFYGAIALAQGIINLVAPMIVTKLFTTGVKKGFPGLSYVFTSSTLIICFSCVVLARYFVRERRSGSPTV</sequence>
<dbReference type="AlphaFoldDB" id="A0A2V1AWJ9"/>
<dbReference type="InterPro" id="IPR036259">
    <property type="entry name" value="MFS_trans_sf"/>
</dbReference>